<dbReference type="InterPro" id="IPR000941">
    <property type="entry name" value="Enolase"/>
</dbReference>
<name>A0A6N8GH71_9MICC</name>
<evidence type="ECO:0000313" key="18">
    <source>
        <dbReference type="Proteomes" id="UP000436989"/>
    </source>
</evidence>
<feature type="binding site" evidence="13">
    <location>
        <position position="386"/>
    </location>
    <ligand>
        <name>substrate</name>
    </ligand>
</feature>
<feature type="binding site" evidence="11 14">
    <location>
        <position position="242"/>
    </location>
    <ligand>
        <name>Mg(2+)</name>
        <dbReference type="ChEBI" id="CHEBI:18420"/>
    </ligand>
</feature>
<comment type="function">
    <text evidence="11">Catalyzes the reversible conversion of 2-phosphoglycerate (2-PG) into phosphoenolpyruvate (PEP). It is essential for the degradation of carbohydrates via glycolysis.</text>
</comment>
<dbReference type="SFLD" id="SFLDG00178">
    <property type="entry name" value="enolase"/>
    <property type="match status" value="1"/>
</dbReference>
<feature type="binding site" evidence="11">
    <location>
        <position position="364"/>
    </location>
    <ligand>
        <name>(2R)-2-phosphoglycerate</name>
        <dbReference type="ChEBI" id="CHEBI:58289"/>
    </ligand>
</feature>
<evidence type="ECO:0000256" key="10">
    <source>
        <dbReference type="ARBA" id="ARBA00023239"/>
    </source>
</evidence>
<dbReference type="GO" id="GO:0006096">
    <property type="term" value="P:glycolytic process"/>
    <property type="evidence" value="ECO:0007669"/>
    <property type="project" value="UniProtKB-UniRule"/>
</dbReference>
<feature type="binding site" evidence="11">
    <location>
        <position position="163"/>
    </location>
    <ligand>
        <name>(2R)-2-phosphoglycerate</name>
        <dbReference type="ChEBI" id="CHEBI:58289"/>
    </ligand>
</feature>
<reference evidence="17 18" key="1">
    <citation type="submission" date="2019-12" db="EMBL/GenBank/DDBJ databases">
        <authorList>
            <person name="Shi Y."/>
        </authorList>
    </citation>
    <scope>NUCLEOTIDE SEQUENCE [LARGE SCALE GENOMIC DNA]</scope>
    <source>
        <strain evidence="17 18">JCM 17929</strain>
    </source>
</reference>
<feature type="binding site" evidence="13">
    <location>
        <begin position="362"/>
        <end position="365"/>
    </location>
    <ligand>
        <name>substrate</name>
    </ligand>
</feature>
<comment type="subcellular location">
    <subcellularLocation>
        <location evidence="11">Cytoplasm</location>
    </subcellularLocation>
    <subcellularLocation>
        <location evidence="11">Secreted</location>
    </subcellularLocation>
    <subcellularLocation>
        <location evidence="11">Cell surface</location>
    </subcellularLocation>
    <text evidence="11">Fractions of enolase are present in both the cytoplasm and on the cell surface.</text>
</comment>
<dbReference type="SUPFAM" id="SSF51604">
    <property type="entry name" value="Enolase C-terminal domain-like"/>
    <property type="match status" value="1"/>
</dbReference>
<dbReference type="SUPFAM" id="SSF54826">
    <property type="entry name" value="Enolase N-terminal domain-like"/>
    <property type="match status" value="1"/>
</dbReference>
<evidence type="ECO:0000256" key="4">
    <source>
        <dbReference type="ARBA" id="ARBA00017068"/>
    </source>
</evidence>
<dbReference type="EMBL" id="WOGU01000003">
    <property type="protein sequence ID" value="MUN62506.1"/>
    <property type="molecule type" value="Genomic_DNA"/>
</dbReference>
<comment type="catalytic activity">
    <reaction evidence="11">
        <text>(2R)-2-phosphoglycerate = phosphoenolpyruvate + H2O</text>
        <dbReference type="Rhea" id="RHEA:10164"/>
        <dbReference type="ChEBI" id="CHEBI:15377"/>
        <dbReference type="ChEBI" id="CHEBI:58289"/>
        <dbReference type="ChEBI" id="CHEBI:58702"/>
        <dbReference type="EC" id="4.2.1.11"/>
    </reaction>
</comment>
<evidence type="ECO:0000256" key="14">
    <source>
        <dbReference type="PIRSR" id="PIRSR001400-3"/>
    </source>
</evidence>
<dbReference type="PROSITE" id="PS00164">
    <property type="entry name" value="ENOLASE"/>
    <property type="match status" value="1"/>
</dbReference>
<dbReference type="GO" id="GO:0000287">
    <property type="term" value="F:magnesium ion binding"/>
    <property type="evidence" value="ECO:0007669"/>
    <property type="project" value="UniProtKB-UniRule"/>
</dbReference>
<dbReference type="SMART" id="SM01193">
    <property type="entry name" value="Enolase_N"/>
    <property type="match status" value="1"/>
</dbReference>
<evidence type="ECO:0000256" key="13">
    <source>
        <dbReference type="PIRSR" id="PIRSR001400-2"/>
    </source>
</evidence>
<evidence type="ECO:0000256" key="1">
    <source>
        <dbReference type="ARBA" id="ARBA00005031"/>
    </source>
</evidence>
<dbReference type="PRINTS" id="PR00148">
    <property type="entry name" value="ENOLASE"/>
</dbReference>
<keyword evidence="8 11" id="KW-0460">Magnesium</keyword>
<comment type="similarity">
    <text evidence="2 11">Belongs to the enolase family.</text>
</comment>
<proteinExistence type="inferred from homology"/>
<dbReference type="FunFam" id="3.30.390.10:FF:000001">
    <property type="entry name" value="Enolase"/>
    <property type="match status" value="1"/>
</dbReference>
<dbReference type="Gene3D" id="3.20.20.120">
    <property type="entry name" value="Enolase-like C-terminal domain"/>
    <property type="match status" value="1"/>
</dbReference>
<dbReference type="PANTHER" id="PTHR11902">
    <property type="entry name" value="ENOLASE"/>
    <property type="match status" value="1"/>
</dbReference>
<dbReference type="Proteomes" id="UP000436989">
    <property type="component" value="Unassembled WGS sequence"/>
</dbReference>
<dbReference type="SFLD" id="SFLDF00002">
    <property type="entry name" value="enolase"/>
    <property type="match status" value="1"/>
</dbReference>
<dbReference type="Pfam" id="PF03952">
    <property type="entry name" value="Enolase_N"/>
    <property type="match status" value="1"/>
</dbReference>
<dbReference type="GO" id="GO:0009986">
    <property type="term" value="C:cell surface"/>
    <property type="evidence" value="ECO:0007669"/>
    <property type="project" value="UniProtKB-SubCell"/>
</dbReference>
<comment type="pathway">
    <text evidence="1 11">Carbohydrate degradation; glycolysis; pyruvate from D-glyceraldehyde 3-phosphate: step 4/5.</text>
</comment>
<feature type="domain" description="Enolase C-terminal TIM barrel" evidence="15">
    <location>
        <begin position="139"/>
        <end position="423"/>
    </location>
</feature>
<dbReference type="HAMAP" id="MF_00318">
    <property type="entry name" value="Enolase"/>
    <property type="match status" value="1"/>
</dbReference>
<feature type="binding site" evidence="13">
    <location>
        <position position="155"/>
    </location>
    <ligand>
        <name>substrate</name>
    </ligand>
</feature>
<feature type="binding site" evidence="11 14">
    <location>
        <position position="283"/>
    </location>
    <ligand>
        <name>Mg(2+)</name>
        <dbReference type="ChEBI" id="CHEBI:18420"/>
    </ligand>
</feature>
<evidence type="ECO:0000256" key="11">
    <source>
        <dbReference type="HAMAP-Rule" id="MF_00318"/>
    </source>
</evidence>
<keyword evidence="17" id="KW-0670">Pyruvate</keyword>
<protein>
    <recommendedName>
        <fullName evidence="4 11">Enolase</fullName>
        <ecNumber evidence="3 11">4.2.1.11</ecNumber>
    </recommendedName>
    <alternativeName>
        <fullName evidence="11">2-phospho-D-glycerate hydro-lyase</fullName>
    </alternativeName>
    <alternativeName>
        <fullName evidence="11">2-phosphoglycerate dehydratase</fullName>
    </alternativeName>
</protein>
<organism evidence="17 18">
    <name type="scientific">Kocuria sediminis</name>
    <dbReference type="NCBI Taxonomy" id="1038857"/>
    <lineage>
        <taxon>Bacteria</taxon>
        <taxon>Bacillati</taxon>
        <taxon>Actinomycetota</taxon>
        <taxon>Actinomycetes</taxon>
        <taxon>Micrococcales</taxon>
        <taxon>Micrococcaceae</taxon>
        <taxon>Kocuria</taxon>
    </lineage>
</organism>
<feature type="binding site" evidence="11">
    <location>
        <position position="365"/>
    </location>
    <ligand>
        <name>(2R)-2-phosphoglycerate</name>
        <dbReference type="ChEBI" id="CHEBI:58289"/>
    </ligand>
</feature>
<evidence type="ECO:0000256" key="3">
    <source>
        <dbReference type="ARBA" id="ARBA00012058"/>
    </source>
</evidence>
<comment type="cofactor">
    <cofactor evidence="14">
        <name>Mg(2+)</name>
        <dbReference type="ChEBI" id="CHEBI:18420"/>
    </cofactor>
    <text evidence="14">Mg(2+) is required for catalysis and for stabilizing the dimer.</text>
</comment>
<dbReference type="RefSeq" id="WP_156267794.1">
    <property type="nucleotide sequence ID" value="NZ_WOGU01000003.1"/>
</dbReference>
<dbReference type="EC" id="4.2.1.11" evidence="3 11"/>
<dbReference type="AlphaFoldDB" id="A0A6N8GH71"/>
<dbReference type="InterPro" id="IPR020811">
    <property type="entry name" value="Enolase_N"/>
</dbReference>
<dbReference type="InterPro" id="IPR020810">
    <property type="entry name" value="Enolase_C"/>
</dbReference>
<dbReference type="Gene3D" id="3.30.390.10">
    <property type="entry name" value="Enolase-like, N-terminal domain"/>
    <property type="match status" value="1"/>
</dbReference>
<evidence type="ECO:0000256" key="2">
    <source>
        <dbReference type="ARBA" id="ARBA00009604"/>
    </source>
</evidence>
<feature type="binding site" evidence="13">
    <location>
        <position position="310"/>
    </location>
    <ligand>
        <name>substrate</name>
    </ligand>
</feature>
<feature type="active site" description="Proton acceptor" evidence="11 12">
    <location>
        <position position="335"/>
    </location>
</feature>
<dbReference type="InterPro" id="IPR020809">
    <property type="entry name" value="Enolase_CS"/>
</dbReference>
<dbReference type="Pfam" id="PF00113">
    <property type="entry name" value="Enolase_C"/>
    <property type="match status" value="1"/>
</dbReference>
<feature type="binding site" evidence="11">
    <location>
        <position position="386"/>
    </location>
    <ligand>
        <name>(2R)-2-phosphoglycerate</name>
        <dbReference type="ChEBI" id="CHEBI:58289"/>
    </ligand>
</feature>
<feature type="active site" description="Proton donor" evidence="11 12">
    <location>
        <position position="205"/>
    </location>
</feature>
<dbReference type="GO" id="GO:0000015">
    <property type="term" value="C:phosphopyruvate hydratase complex"/>
    <property type="evidence" value="ECO:0007669"/>
    <property type="project" value="InterPro"/>
</dbReference>
<keyword evidence="9 11" id="KW-0324">Glycolysis</keyword>
<accession>A0A6N8GH71</accession>
<feature type="domain" description="Enolase N-terminal" evidence="16">
    <location>
        <begin position="4"/>
        <end position="134"/>
    </location>
</feature>
<sequence>MAMITAVHARQILDSRGNPTVEVEVLLEDGSYGRAAVPSGASTGAFEAVERRDGDKKVYLGKGVLDAVKAVDEEIAEAVIGLDATDQRLIDRTMLDLDGTDNKGSLGANAILGVSLAVARAAANASDLELYKYLGGPNAHVLPVPMMNILNGGSHADSNVDIQEFMIAPIGAATFSEALRTGVEVYHSLKAVLKERGLATGLGDEGGFAPNLESNRAALDLISEAIEKAGYTVGTDVALALDVASSEFFENGAYSFEGKQLSAAEMTAYYEELVRDYPIVSIEDPLDEDDWEGWQTLTASVGTQVQIVGDDLFVTNPERLSRGIAEGAGNALLVKVNQIGSLTETFDAISLAQRHMFHCMISHRSGETEDTTIADIAVATNAGQIKTGAPARSERVAKYNQLLRIEEELGDAARYAGASAFPRYTAK</sequence>
<evidence type="ECO:0000256" key="8">
    <source>
        <dbReference type="ARBA" id="ARBA00022842"/>
    </source>
</evidence>
<dbReference type="GO" id="GO:0005576">
    <property type="term" value="C:extracellular region"/>
    <property type="evidence" value="ECO:0007669"/>
    <property type="project" value="UniProtKB-SubCell"/>
</dbReference>
<comment type="caution">
    <text evidence="17">The sequence shown here is derived from an EMBL/GenBank/DDBJ whole genome shotgun (WGS) entry which is preliminary data.</text>
</comment>
<dbReference type="CDD" id="cd03313">
    <property type="entry name" value="enolase"/>
    <property type="match status" value="1"/>
</dbReference>
<dbReference type="GO" id="GO:0004634">
    <property type="term" value="F:phosphopyruvate hydratase activity"/>
    <property type="evidence" value="ECO:0007669"/>
    <property type="project" value="UniProtKB-UniRule"/>
</dbReference>
<dbReference type="UniPathway" id="UPA00109">
    <property type="reaction ID" value="UER00187"/>
</dbReference>
<dbReference type="PIRSF" id="PIRSF001400">
    <property type="entry name" value="Enolase"/>
    <property type="match status" value="1"/>
</dbReference>
<feature type="binding site" evidence="13">
    <location>
        <position position="283"/>
    </location>
    <ligand>
        <name>substrate</name>
    </ligand>
</feature>
<evidence type="ECO:0000313" key="17">
    <source>
        <dbReference type="EMBL" id="MUN62506.1"/>
    </source>
</evidence>
<evidence type="ECO:0000259" key="16">
    <source>
        <dbReference type="SMART" id="SM01193"/>
    </source>
</evidence>
<keyword evidence="6 11" id="KW-0964">Secreted</keyword>
<dbReference type="NCBIfam" id="TIGR01060">
    <property type="entry name" value="eno"/>
    <property type="match status" value="1"/>
</dbReference>
<keyword evidence="5 11" id="KW-0963">Cytoplasm</keyword>
<evidence type="ECO:0000256" key="5">
    <source>
        <dbReference type="ARBA" id="ARBA00022490"/>
    </source>
</evidence>
<feature type="binding site" evidence="11">
    <location>
        <position position="335"/>
    </location>
    <ligand>
        <name>(2R)-2-phosphoglycerate</name>
        <dbReference type="ChEBI" id="CHEBI:58289"/>
    </ligand>
</feature>
<feature type="binding site" evidence="11 14">
    <location>
        <position position="310"/>
    </location>
    <ligand>
        <name>Mg(2+)</name>
        <dbReference type="ChEBI" id="CHEBI:18420"/>
    </ligand>
</feature>
<keyword evidence="18" id="KW-1185">Reference proteome</keyword>
<evidence type="ECO:0000259" key="15">
    <source>
        <dbReference type="SMART" id="SM01192"/>
    </source>
</evidence>
<keyword evidence="7 11" id="KW-0479">Metal-binding</keyword>
<evidence type="ECO:0000256" key="12">
    <source>
        <dbReference type="PIRSR" id="PIRSR001400-1"/>
    </source>
</evidence>
<gene>
    <name evidence="11" type="primary">eno</name>
    <name evidence="17" type="ORF">GMA12_05035</name>
</gene>
<comment type="cofactor">
    <cofactor evidence="11">
        <name>Mg(2+)</name>
        <dbReference type="ChEBI" id="CHEBI:18420"/>
    </cofactor>
    <text evidence="11">Binds a second Mg(2+) ion via substrate during catalysis.</text>
</comment>
<dbReference type="PANTHER" id="PTHR11902:SF1">
    <property type="entry name" value="ENOLASE"/>
    <property type="match status" value="1"/>
</dbReference>
<evidence type="ECO:0000256" key="6">
    <source>
        <dbReference type="ARBA" id="ARBA00022525"/>
    </source>
</evidence>
<feature type="binding site" evidence="13">
    <location>
        <position position="164"/>
    </location>
    <ligand>
        <name>substrate</name>
    </ligand>
</feature>
<dbReference type="InterPro" id="IPR029017">
    <property type="entry name" value="Enolase-like_N"/>
</dbReference>
<dbReference type="InterPro" id="IPR036849">
    <property type="entry name" value="Enolase-like_C_sf"/>
</dbReference>
<evidence type="ECO:0000256" key="9">
    <source>
        <dbReference type="ARBA" id="ARBA00023152"/>
    </source>
</evidence>
<dbReference type="FunFam" id="3.20.20.120:FF:000001">
    <property type="entry name" value="Enolase"/>
    <property type="match status" value="1"/>
</dbReference>
<evidence type="ECO:0000256" key="7">
    <source>
        <dbReference type="ARBA" id="ARBA00022723"/>
    </source>
</evidence>
<dbReference type="SFLD" id="SFLDS00001">
    <property type="entry name" value="Enolase"/>
    <property type="match status" value="1"/>
</dbReference>
<keyword evidence="10 11" id="KW-0456">Lyase</keyword>
<dbReference type="SMART" id="SM01192">
    <property type="entry name" value="Enolase_C"/>
    <property type="match status" value="1"/>
</dbReference>